<dbReference type="CDD" id="cd00130">
    <property type="entry name" value="PAS"/>
    <property type="match status" value="1"/>
</dbReference>
<dbReference type="Gene3D" id="3.30.450.20">
    <property type="entry name" value="PAS domain"/>
    <property type="match status" value="2"/>
</dbReference>
<evidence type="ECO:0000313" key="10">
    <source>
        <dbReference type="Proteomes" id="UP000010467"/>
    </source>
</evidence>
<dbReference type="SUPFAM" id="SSF47384">
    <property type="entry name" value="Homodimeric domain of signal transducing histidine kinase"/>
    <property type="match status" value="1"/>
</dbReference>
<evidence type="ECO:0000256" key="3">
    <source>
        <dbReference type="ARBA" id="ARBA00022679"/>
    </source>
</evidence>
<dbReference type="PROSITE" id="PS50112">
    <property type="entry name" value="PAS"/>
    <property type="match status" value="1"/>
</dbReference>
<proteinExistence type="predicted"/>
<dbReference type="PATRIC" id="fig|937777.3.peg.2470"/>
<dbReference type="GO" id="GO:0030295">
    <property type="term" value="F:protein kinase activator activity"/>
    <property type="evidence" value="ECO:0007669"/>
    <property type="project" value="TreeGrafter"/>
</dbReference>
<feature type="domain" description="PAS" evidence="7">
    <location>
        <begin position="16"/>
        <end position="79"/>
    </location>
</feature>
<dbReference type="InterPro" id="IPR036097">
    <property type="entry name" value="HisK_dim/P_sf"/>
</dbReference>
<dbReference type="FunFam" id="3.30.450.20:FF:000099">
    <property type="entry name" value="Sensory box sensor histidine kinase"/>
    <property type="match status" value="1"/>
</dbReference>
<dbReference type="InterPro" id="IPR029016">
    <property type="entry name" value="GAF-like_dom_sf"/>
</dbReference>
<accession>L0A411</accession>
<evidence type="ECO:0000256" key="4">
    <source>
        <dbReference type="ARBA" id="ARBA00022777"/>
    </source>
</evidence>
<dbReference type="InterPro" id="IPR000700">
    <property type="entry name" value="PAS-assoc_C"/>
</dbReference>
<dbReference type="Proteomes" id="UP000010467">
    <property type="component" value="Chromosome"/>
</dbReference>
<dbReference type="RefSeq" id="WP_015236239.1">
    <property type="nucleotide sequence ID" value="NC_019793.1"/>
</dbReference>
<comment type="catalytic activity">
    <reaction evidence="1">
        <text>ATP + protein L-histidine = ADP + protein N-phospho-L-histidine.</text>
        <dbReference type="EC" id="2.7.13.3"/>
    </reaction>
</comment>
<gene>
    <name evidence="9" type="ordered locus">Deipe_2465</name>
</gene>
<dbReference type="Gene3D" id="3.30.565.10">
    <property type="entry name" value="Histidine kinase-like ATPase, C-terminal domain"/>
    <property type="match status" value="1"/>
</dbReference>
<dbReference type="InterPro" id="IPR013656">
    <property type="entry name" value="PAS_4"/>
</dbReference>
<evidence type="ECO:0000256" key="2">
    <source>
        <dbReference type="ARBA" id="ARBA00012438"/>
    </source>
</evidence>
<dbReference type="InterPro" id="IPR004358">
    <property type="entry name" value="Sig_transdc_His_kin-like_C"/>
</dbReference>
<dbReference type="Pfam" id="PF13185">
    <property type="entry name" value="GAF_2"/>
    <property type="match status" value="1"/>
</dbReference>
<reference evidence="10" key="1">
    <citation type="submission" date="2012-03" db="EMBL/GenBank/DDBJ databases">
        <title>Complete sequence of chromosome of Deinococcus peraridilitoris DSM 19664.</title>
        <authorList>
            <person name="Lucas S."/>
            <person name="Copeland A."/>
            <person name="Lapidus A."/>
            <person name="Glavina del Rio T."/>
            <person name="Dalin E."/>
            <person name="Tice H."/>
            <person name="Bruce D."/>
            <person name="Goodwin L."/>
            <person name="Pitluck S."/>
            <person name="Peters L."/>
            <person name="Mikhailova N."/>
            <person name="Lu M."/>
            <person name="Kyrpides N."/>
            <person name="Mavromatis K."/>
            <person name="Ivanova N."/>
            <person name="Brettin T."/>
            <person name="Detter J.C."/>
            <person name="Han C."/>
            <person name="Larimer F."/>
            <person name="Land M."/>
            <person name="Hauser L."/>
            <person name="Markowitz V."/>
            <person name="Cheng J.-F."/>
            <person name="Hugenholtz P."/>
            <person name="Woyke T."/>
            <person name="Wu D."/>
            <person name="Pukall R."/>
            <person name="Steenblock K."/>
            <person name="Brambilla E."/>
            <person name="Klenk H.-P."/>
            <person name="Eisen J.A."/>
        </authorList>
    </citation>
    <scope>NUCLEOTIDE SEQUENCE [LARGE SCALE GENOMIC DNA]</scope>
    <source>
        <strain evidence="10">DSM 19664 / LMG 22246 / CIP 109416 / KR-200</strain>
    </source>
</reference>
<dbReference type="AlphaFoldDB" id="L0A411"/>
<evidence type="ECO:0000259" key="6">
    <source>
        <dbReference type="PROSITE" id="PS50109"/>
    </source>
</evidence>
<name>L0A411_DEIPD</name>
<dbReference type="PROSITE" id="PS50113">
    <property type="entry name" value="PAC"/>
    <property type="match status" value="1"/>
</dbReference>
<dbReference type="PROSITE" id="PS50109">
    <property type="entry name" value="HIS_KIN"/>
    <property type="match status" value="1"/>
</dbReference>
<dbReference type="SMART" id="SM00091">
    <property type="entry name" value="PAS"/>
    <property type="match status" value="2"/>
</dbReference>
<dbReference type="PRINTS" id="PR00344">
    <property type="entry name" value="BCTRLSENSOR"/>
</dbReference>
<dbReference type="NCBIfam" id="TIGR00229">
    <property type="entry name" value="sensory_box"/>
    <property type="match status" value="2"/>
</dbReference>
<evidence type="ECO:0000313" key="9">
    <source>
        <dbReference type="EMBL" id="AFZ67937.1"/>
    </source>
</evidence>
<dbReference type="InterPro" id="IPR003018">
    <property type="entry name" value="GAF"/>
</dbReference>
<dbReference type="InterPro" id="IPR050351">
    <property type="entry name" value="BphY/WalK/GraS-like"/>
</dbReference>
<dbReference type="HOGENOM" id="CLU_410905_0_0_0"/>
<dbReference type="InterPro" id="IPR003594">
    <property type="entry name" value="HATPase_dom"/>
</dbReference>
<dbReference type="eggNOG" id="COG2202">
    <property type="taxonomic scope" value="Bacteria"/>
</dbReference>
<dbReference type="SMART" id="SM00065">
    <property type="entry name" value="GAF"/>
    <property type="match status" value="1"/>
</dbReference>
<dbReference type="GO" id="GO:0016020">
    <property type="term" value="C:membrane"/>
    <property type="evidence" value="ECO:0007669"/>
    <property type="project" value="UniProtKB-SubCell"/>
</dbReference>
<dbReference type="Pfam" id="PF08447">
    <property type="entry name" value="PAS_3"/>
    <property type="match status" value="1"/>
</dbReference>
<evidence type="ECO:0000256" key="1">
    <source>
        <dbReference type="ARBA" id="ARBA00000085"/>
    </source>
</evidence>
<dbReference type="InterPro" id="IPR001610">
    <property type="entry name" value="PAC"/>
</dbReference>
<dbReference type="PANTHER" id="PTHR42878:SF15">
    <property type="entry name" value="BACTERIOPHYTOCHROME"/>
    <property type="match status" value="1"/>
</dbReference>
<feature type="domain" description="PAC" evidence="8">
    <location>
        <begin position="81"/>
        <end position="133"/>
    </location>
</feature>
<dbReference type="GO" id="GO:0000156">
    <property type="term" value="F:phosphorelay response regulator activity"/>
    <property type="evidence" value="ECO:0007669"/>
    <property type="project" value="TreeGrafter"/>
</dbReference>
<dbReference type="GO" id="GO:0000155">
    <property type="term" value="F:phosphorelay sensor kinase activity"/>
    <property type="evidence" value="ECO:0007669"/>
    <property type="project" value="InterPro"/>
</dbReference>
<dbReference type="eggNOG" id="COG2203">
    <property type="taxonomic scope" value="Bacteria"/>
</dbReference>
<dbReference type="InterPro" id="IPR036890">
    <property type="entry name" value="HATPase_C_sf"/>
</dbReference>
<dbReference type="STRING" id="937777.Deipe_2465"/>
<keyword evidence="5" id="KW-0472">Membrane</keyword>
<sequence>MASPSSSLSQAEFGPFELLPQIVWCSDPNGANIFINREFESFTGRTREELLGYGFKHAIHPDDRERVLERWQQSWLDGHPYECEFRLRRFDGTYRWLCAQARGVLDETGLLLYWVGTCHDIHALKTAEQHERTLQRITSALSTKIEAAEVARIVTTELRAGLGALGGGVLCCQDRSAPIVVGALGHDAAAFLHWSGIRMEGGETLAQVVHGGQLVVTQALLPEPDPSSHDPLLLACVPLMFEERVIGALVVTFGDPRELPREDRALLEKVAAQTAQALERSRLWHGEQRAQGERERVMAQLSSVLGAAPVGLGFLDRQGRFVRVNEQLAAFHGVSVEAHTGRTLAEVVPQLATWAEPLIAQVQQGARALLDLEVRLPANPTSPERHCRVSFYPIPGQRDSGVDGVGLMVQDVTEQHESAQALQALNAALEGRVAERTRRWQDLNAELRALTSSLANDLEEPLRRIGSVLALIEKRVNQQLGGQLDERTRYHFSLARDETSRLSHLAGDLRHLAQLENRQLRLTPVALTPLVVQVRSDLEPISRGRHLTWRVHELSSVQGDPLLLRQVLAELLLNALEATAGRPDALIEVGCWEEPNELVVWVRNNGTGCESHLAEDPFTTGLRSEHAGHGIGLPNVRRIMGRHGGRAWAEFRSDDGATFFLAFPSTPR</sequence>
<dbReference type="InterPro" id="IPR000014">
    <property type="entry name" value="PAS"/>
</dbReference>
<dbReference type="Pfam" id="PF02518">
    <property type="entry name" value="HATPase_c"/>
    <property type="match status" value="1"/>
</dbReference>
<organism evidence="9 10">
    <name type="scientific">Deinococcus peraridilitoris (strain DSM 19664 / LMG 22246 / CIP 109416 / KR-200)</name>
    <dbReference type="NCBI Taxonomy" id="937777"/>
    <lineage>
        <taxon>Bacteria</taxon>
        <taxon>Thermotogati</taxon>
        <taxon>Deinococcota</taxon>
        <taxon>Deinococci</taxon>
        <taxon>Deinococcales</taxon>
        <taxon>Deinococcaceae</taxon>
        <taxon>Deinococcus</taxon>
    </lineage>
</organism>
<dbReference type="GO" id="GO:0007234">
    <property type="term" value="P:osmosensory signaling via phosphorelay pathway"/>
    <property type="evidence" value="ECO:0007669"/>
    <property type="project" value="TreeGrafter"/>
</dbReference>
<feature type="domain" description="Histidine kinase" evidence="6">
    <location>
        <begin position="453"/>
        <end position="667"/>
    </location>
</feature>
<protein>
    <recommendedName>
        <fullName evidence="2">histidine kinase</fullName>
        <ecNumber evidence="2">2.7.13.3</ecNumber>
    </recommendedName>
</protein>
<dbReference type="InterPro" id="IPR013655">
    <property type="entry name" value="PAS_fold_3"/>
</dbReference>
<dbReference type="InterPro" id="IPR035965">
    <property type="entry name" value="PAS-like_dom_sf"/>
</dbReference>
<dbReference type="OrthoDB" id="8552871at2"/>
<dbReference type="Gene3D" id="3.30.450.40">
    <property type="match status" value="1"/>
</dbReference>
<dbReference type="SMART" id="SM00387">
    <property type="entry name" value="HATPase_c"/>
    <property type="match status" value="1"/>
</dbReference>
<dbReference type="EMBL" id="CP003382">
    <property type="protein sequence ID" value="AFZ67937.1"/>
    <property type="molecule type" value="Genomic_DNA"/>
</dbReference>
<evidence type="ECO:0000259" key="8">
    <source>
        <dbReference type="PROSITE" id="PS50113"/>
    </source>
</evidence>
<evidence type="ECO:0000256" key="5">
    <source>
        <dbReference type="ARBA" id="ARBA00023136"/>
    </source>
</evidence>
<dbReference type="InterPro" id="IPR005467">
    <property type="entry name" value="His_kinase_dom"/>
</dbReference>
<keyword evidence="4" id="KW-0418">Kinase</keyword>
<dbReference type="SUPFAM" id="SSF55874">
    <property type="entry name" value="ATPase domain of HSP90 chaperone/DNA topoisomerase II/histidine kinase"/>
    <property type="match status" value="1"/>
</dbReference>
<dbReference type="eggNOG" id="COG4251">
    <property type="taxonomic scope" value="Bacteria"/>
</dbReference>
<keyword evidence="3" id="KW-0808">Transferase</keyword>
<evidence type="ECO:0000259" key="7">
    <source>
        <dbReference type="PROSITE" id="PS50112"/>
    </source>
</evidence>
<dbReference type="SMART" id="SM00086">
    <property type="entry name" value="PAC"/>
    <property type="match status" value="2"/>
</dbReference>
<dbReference type="SUPFAM" id="SSF55781">
    <property type="entry name" value="GAF domain-like"/>
    <property type="match status" value="1"/>
</dbReference>
<dbReference type="KEGG" id="dpd:Deipe_2465"/>
<dbReference type="EC" id="2.7.13.3" evidence="2"/>
<dbReference type="PANTHER" id="PTHR42878">
    <property type="entry name" value="TWO-COMPONENT HISTIDINE KINASE"/>
    <property type="match status" value="1"/>
</dbReference>
<dbReference type="SUPFAM" id="SSF55785">
    <property type="entry name" value="PYP-like sensor domain (PAS domain)"/>
    <property type="match status" value="2"/>
</dbReference>
<keyword evidence="10" id="KW-1185">Reference proteome</keyword>
<dbReference type="Pfam" id="PF08448">
    <property type="entry name" value="PAS_4"/>
    <property type="match status" value="1"/>
</dbReference>